<dbReference type="PROSITE" id="PS00036">
    <property type="entry name" value="BZIP_BASIC"/>
    <property type="match status" value="1"/>
</dbReference>
<protein>
    <recommendedName>
        <fullName evidence="2">BZIP domain-containing protein</fullName>
    </recommendedName>
</protein>
<reference evidence="4" key="2">
    <citation type="submission" date="2009-11" db="EMBL/GenBank/DDBJ databases">
        <title>The Genome Sequence of Allomyces macrogynus strain ATCC 38327.</title>
        <authorList>
            <consortium name="The Broad Institute Genome Sequencing Platform"/>
            <person name="Russ C."/>
            <person name="Cuomo C."/>
            <person name="Shea T."/>
            <person name="Young S.K."/>
            <person name="Zeng Q."/>
            <person name="Koehrsen M."/>
            <person name="Haas B."/>
            <person name="Borodovsky M."/>
            <person name="Guigo R."/>
            <person name="Alvarado L."/>
            <person name="Berlin A."/>
            <person name="Borenstein D."/>
            <person name="Chen Z."/>
            <person name="Engels R."/>
            <person name="Freedman E."/>
            <person name="Gellesch M."/>
            <person name="Goldberg J."/>
            <person name="Griggs A."/>
            <person name="Gujja S."/>
            <person name="Heiman D."/>
            <person name="Hepburn T."/>
            <person name="Howarth C."/>
            <person name="Jen D."/>
            <person name="Larson L."/>
            <person name="Lewis B."/>
            <person name="Mehta T."/>
            <person name="Park D."/>
            <person name="Pearson M."/>
            <person name="Roberts A."/>
            <person name="Saif S."/>
            <person name="Shenoy N."/>
            <person name="Sisk P."/>
            <person name="Stolte C."/>
            <person name="Sykes S."/>
            <person name="Walk T."/>
            <person name="White J."/>
            <person name="Yandava C."/>
            <person name="Burger G."/>
            <person name="Gray M.W."/>
            <person name="Holland P.W.H."/>
            <person name="King N."/>
            <person name="Lang F.B.F."/>
            <person name="Roger A.J."/>
            <person name="Ruiz-Trillo I."/>
            <person name="Lander E."/>
            <person name="Nusbaum C."/>
        </authorList>
    </citation>
    <scope>NUCLEOTIDE SEQUENCE [LARGE SCALE GENOMIC DNA]</scope>
    <source>
        <strain evidence="4">ATCC 38327</strain>
    </source>
</reference>
<dbReference type="AlphaFoldDB" id="A0A0L0S6P7"/>
<dbReference type="SUPFAM" id="SSF57959">
    <property type="entry name" value="Leucine zipper domain"/>
    <property type="match status" value="1"/>
</dbReference>
<sequence length="423" mass="44187">MAALFPPDCLHAAAAAAAAAVVPSRTPSATSSTSGSNAVLDFGSLLLRVDDDPLADLLLPSAADAAAVYLNDPFEPLLSLPAMTLPHLPTSPARSPGSSPVVAPAADAPFLADSLLHDVNWAAFMPIATAPSISITDLSTSAAAPAALLSPTSSTSLTSPASTSTLLASDLDLLALASPSSTSPTLSDPTSPPAPATNGAEPLPAPWDPPRHAPRPLSHPDRSPWANRTPRAKLMDEAARQAILVVHAREIVPRRKRTRTAPAAVDGGADVRVEVGDGDEDDAEQGRAAPPKRARRRTLGGNQDGGAVGVTSPRKRNHGRRRAERKRKNRLAAHASRERARAHLDELKAQLANLVHRNTDLHADLIKEREARERAEKEKDAVAARFDALVARVAAAAPHLLLGVENDAVMGGVPLAPWDVTGF</sequence>
<evidence type="ECO:0000313" key="3">
    <source>
        <dbReference type="EMBL" id="KNE58283.1"/>
    </source>
</evidence>
<evidence type="ECO:0000313" key="4">
    <source>
        <dbReference type="Proteomes" id="UP000054350"/>
    </source>
</evidence>
<dbReference type="InterPro" id="IPR046347">
    <property type="entry name" value="bZIP_sf"/>
</dbReference>
<feature type="compositionally biased region" description="Low complexity" evidence="1">
    <location>
        <begin position="178"/>
        <end position="189"/>
    </location>
</feature>
<reference evidence="3 4" key="1">
    <citation type="submission" date="2009-11" db="EMBL/GenBank/DDBJ databases">
        <title>Annotation of Allomyces macrogynus ATCC 38327.</title>
        <authorList>
            <consortium name="The Broad Institute Genome Sequencing Platform"/>
            <person name="Russ C."/>
            <person name="Cuomo C."/>
            <person name="Burger G."/>
            <person name="Gray M.W."/>
            <person name="Holland P.W.H."/>
            <person name="King N."/>
            <person name="Lang F.B.F."/>
            <person name="Roger A.J."/>
            <person name="Ruiz-Trillo I."/>
            <person name="Young S.K."/>
            <person name="Zeng Q."/>
            <person name="Gargeya S."/>
            <person name="Fitzgerald M."/>
            <person name="Haas B."/>
            <person name="Abouelleil A."/>
            <person name="Alvarado L."/>
            <person name="Arachchi H.M."/>
            <person name="Berlin A."/>
            <person name="Chapman S.B."/>
            <person name="Gearin G."/>
            <person name="Goldberg J."/>
            <person name="Griggs A."/>
            <person name="Gujja S."/>
            <person name="Hansen M."/>
            <person name="Heiman D."/>
            <person name="Howarth C."/>
            <person name="Larimer J."/>
            <person name="Lui A."/>
            <person name="MacDonald P.J.P."/>
            <person name="McCowen C."/>
            <person name="Montmayeur A."/>
            <person name="Murphy C."/>
            <person name="Neiman D."/>
            <person name="Pearson M."/>
            <person name="Priest M."/>
            <person name="Roberts A."/>
            <person name="Saif S."/>
            <person name="Shea T."/>
            <person name="Sisk P."/>
            <person name="Stolte C."/>
            <person name="Sykes S."/>
            <person name="Wortman J."/>
            <person name="Nusbaum C."/>
            <person name="Birren B."/>
        </authorList>
    </citation>
    <scope>NUCLEOTIDE SEQUENCE [LARGE SCALE GENOMIC DNA]</scope>
    <source>
        <strain evidence="3 4">ATCC 38327</strain>
    </source>
</reference>
<gene>
    <name evidence="3" type="ORF">AMAG_05092</name>
</gene>
<name>A0A0L0S6P7_ALLM3</name>
<dbReference type="PROSITE" id="PS50217">
    <property type="entry name" value="BZIP"/>
    <property type="match status" value="1"/>
</dbReference>
<evidence type="ECO:0000256" key="1">
    <source>
        <dbReference type="SAM" id="MobiDB-lite"/>
    </source>
</evidence>
<accession>A0A0L0S6P7</accession>
<dbReference type="VEuPathDB" id="FungiDB:AMAG_05092"/>
<feature type="region of interest" description="Disordered" evidence="1">
    <location>
        <begin position="178"/>
        <end position="228"/>
    </location>
</feature>
<feature type="compositionally biased region" description="Basic residues" evidence="1">
    <location>
        <begin position="313"/>
        <end position="331"/>
    </location>
</feature>
<proteinExistence type="predicted"/>
<dbReference type="InterPro" id="IPR004827">
    <property type="entry name" value="bZIP"/>
</dbReference>
<keyword evidence="4" id="KW-1185">Reference proteome</keyword>
<dbReference type="EMBL" id="GG745332">
    <property type="protein sequence ID" value="KNE58283.1"/>
    <property type="molecule type" value="Genomic_DNA"/>
</dbReference>
<evidence type="ECO:0000259" key="2">
    <source>
        <dbReference type="PROSITE" id="PS50217"/>
    </source>
</evidence>
<dbReference type="Proteomes" id="UP000054350">
    <property type="component" value="Unassembled WGS sequence"/>
</dbReference>
<feature type="domain" description="BZIP" evidence="2">
    <location>
        <begin position="319"/>
        <end position="365"/>
    </location>
</feature>
<dbReference type="OrthoDB" id="5597057at2759"/>
<dbReference type="GO" id="GO:0003700">
    <property type="term" value="F:DNA-binding transcription factor activity"/>
    <property type="evidence" value="ECO:0007669"/>
    <property type="project" value="InterPro"/>
</dbReference>
<feature type="region of interest" description="Disordered" evidence="1">
    <location>
        <begin position="256"/>
        <end position="339"/>
    </location>
</feature>
<dbReference type="CDD" id="cd14686">
    <property type="entry name" value="bZIP"/>
    <property type="match status" value="1"/>
</dbReference>
<organism evidence="3 4">
    <name type="scientific">Allomyces macrogynus (strain ATCC 38327)</name>
    <name type="common">Allomyces javanicus var. macrogynus</name>
    <dbReference type="NCBI Taxonomy" id="578462"/>
    <lineage>
        <taxon>Eukaryota</taxon>
        <taxon>Fungi</taxon>
        <taxon>Fungi incertae sedis</taxon>
        <taxon>Blastocladiomycota</taxon>
        <taxon>Blastocladiomycetes</taxon>
        <taxon>Blastocladiales</taxon>
        <taxon>Blastocladiaceae</taxon>
        <taxon>Allomyces</taxon>
    </lineage>
</organism>